<feature type="coiled-coil region" evidence="1">
    <location>
        <begin position="314"/>
        <end position="341"/>
    </location>
</feature>
<name>A0ABW2NNV9_9BACL</name>
<accession>A0ABW2NNV9</accession>
<evidence type="ECO:0000256" key="1">
    <source>
        <dbReference type="SAM" id="Coils"/>
    </source>
</evidence>
<dbReference type="EMBL" id="JBHTCP010000013">
    <property type="protein sequence ID" value="MFC7371472.1"/>
    <property type="molecule type" value="Genomic_DNA"/>
</dbReference>
<feature type="transmembrane region" description="Helical" evidence="2">
    <location>
        <begin position="165"/>
        <end position="185"/>
    </location>
</feature>
<gene>
    <name evidence="3" type="ORF">ACFQPF_07275</name>
</gene>
<keyword evidence="2" id="KW-1133">Transmembrane helix</keyword>
<dbReference type="RefSeq" id="WP_379748070.1">
    <property type="nucleotide sequence ID" value="NZ_JBHTCP010000013.1"/>
</dbReference>
<evidence type="ECO:0000313" key="3">
    <source>
        <dbReference type="EMBL" id="MFC7371472.1"/>
    </source>
</evidence>
<proteinExistence type="predicted"/>
<feature type="transmembrane region" description="Helical" evidence="2">
    <location>
        <begin position="113"/>
        <end position="133"/>
    </location>
</feature>
<feature type="coiled-coil region" evidence="1">
    <location>
        <begin position="368"/>
        <end position="395"/>
    </location>
</feature>
<organism evidence="3 4">
    <name type="scientific">Fictibacillus iocasae</name>
    <dbReference type="NCBI Taxonomy" id="2715437"/>
    <lineage>
        <taxon>Bacteria</taxon>
        <taxon>Bacillati</taxon>
        <taxon>Bacillota</taxon>
        <taxon>Bacilli</taxon>
        <taxon>Bacillales</taxon>
        <taxon>Fictibacillaceae</taxon>
        <taxon>Fictibacillus</taxon>
    </lineage>
</organism>
<keyword evidence="1" id="KW-0175">Coiled coil</keyword>
<protein>
    <recommendedName>
        <fullName evidence="5">MotA/TolQ/ExbB proton channel domain-containing protein</fullName>
    </recommendedName>
</protein>
<evidence type="ECO:0008006" key="5">
    <source>
        <dbReference type="Google" id="ProtNLM"/>
    </source>
</evidence>
<dbReference type="Proteomes" id="UP001596549">
    <property type="component" value="Unassembled WGS sequence"/>
</dbReference>
<evidence type="ECO:0000313" key="4">
    <source>
        <dbReference type="Proteomes" id="UP001596549"/>
    </source>
</evidence>
<feature type="transmembrane region" description="Helical" evidence="2">
    <location>
        <begin position="6"/>
        <end position="26"/>
    </location>
</feature>
<keyword evidence="2" id="KW-0812">Transmembrane</keyword>
<keyword evidence="4" id="KW-1185">Reference proteome</keyword>
<reference evidence="4" key="1">
    <citation type="journal article" date="2019" name="Int. J. Syst. Evol. Microbiol.">
        <title>The Global Catalogue of Microorganisms (GCM) 10K type strain sequencing project: providing services to taxonomists for standard genome sequencing and annotation.</title>
        <authorList>
            <consortium name="The Broad Institute Genomics Platform"/>
            <consortium name="The Broad Institute Genome Sequencing Center for Infectious Disease"/>
            <person name="Wu L."/>
            <person name="Ma J."/>
        </authorList>
    </citation>
    <scope>NUCLEOTIDE SEQUENCE [LARGE SCALE GENOMIC DNA]</scope>
    <source>
        <strain evidence="4">NBRC 106396</strain>
    </source>
</reference>
<keyword evidence="2" id="KW-0472">Membrane</keyword>
<comment type="caution">
    <text evidence="3">The sequence shown here is derived from an EMBL/GenBank/DDBJ whole genome shotgun (WGS) entry which is preliminary data.</text>
</comment>
<evidence type="ECO:0000256" key="2">
    <source>
        <dbReference type="SAM" id="Phobius"/>
    </source>
</evidence>
<sequence>MDMLTSVVVGLIGFLVFMGFAGQMQAGYRFRKWLREVQELDSTAHNDSTSVPRSRWLQNAVTEYRDYHLSGVAQLNTQALIEKHLFQEKLAIMGVLRVPAGNAVRLMQQLPSFTIILGVMGTFIGLTLSLVAMQDTLLTLGNQTASSSMTMNTILSALTAPFKGMSVAFITSIAGIGGALLLTILQTGFLSRGASLPYLQSKLMADTEAYLDHRFSTHLLSEKPHDSTERLLDRLASKVHESFHSTLGDFASQMVAFTGGLQQAMEQVTGMITAQREHTERFAESALQLEGFGQRFHETTEKLGSIQRTVDQSINALAANISSFEQQLKNANDKHQLGQQKFEQLITRSDKLLQESQRRSEEQAVTLTRALGEQLQHYKDQHDALENRLAQKQDEWHYRYSEKQGEYGRASSDFASSVQQLEKGFHSAVDHMKRDFVEQLRNMMDSQVRQLQQLLSNPGREDDMRELSRTLENMFHGLNRSLSESNRSVTDSNRTLGDMHGLLQRIYQAASQPQVVYETRQPAVIEQPYVTPQDNRRR</sequence>